<dbReference type="Proteomes" id="UP001236239">
    <property type="component" value="Unassembled WGS sequence"/>
</dbReference>
<accession>A0AAJ6NAE3</accession>
<dbReference type="Pfam" id="PF05954">
    <property type="entry name" value="Phage_GPD"/>
    <property type="match status" value="1"/>
</dbReference>
<dbReference type="EMBL" id="JASAYQ010000011">
    <property type="protein sequence ID" value="MDP8173142.1"/>
    <property type="molecule type" value="Genomic_DNA"/>
</dbReference>
<evidence type="ECO:0000313" key="2">
    <source>
        <dbReference type="Proteomes" id="UP001236239"/>
    </source>
</evidence>
<reference evidence="1" key="1">
    <citation type="journal article" date="2023" name="Front. Microbiol.">
        <title>Phylogeography and host specificity of Pasteurellaceae pathogenic to sea-farmed fish in the north-east Atlantic.</title>
        <authorList>
            <person name="Gulla S."/>
            <person name="Colquhoun D.J."/>
            <person name="Olsen A.B."/>
            <person name="Spilsberg B."/>
            <person name="Lagesen K."/>
            <person name="Aakesson C.P."/>
            <person name="Strom S."/>
            <person name="Manji F."/>
            <person name="Birkbeck T.H."/>
            <person name="Nilsen H.K."/>
        </authorList>
    </citation>
    <scope>NUCLEOTIDE SEQUENCE</scope>
    <source>
        <strain evidence="1">TW16_20</strain>
    </source>
</reference>
<comment type="caution">
    <text evidence="1">The sequence shown here is derived from an EMBL/GenBank/DDBJ whole genome shotgun (WGS) entry which is preliminary data.</text>
</comment>
<dbReference type="SUPFAM" id="SSF69279">
    <property type="entry name" value="Phage tail proteins"/>
    <property type="match status" value="1"/>
</dbReference>
<evidence type="ECO:0000313" key="1">
    <source>
        <dbReference type="EMBL" id="MDP8173142.1"/>
    </source>
</evidence>
<gene>
    <name evidence="1" type="ORF">QJU93_07200</name>
</gene>
<name>A0AAJ6NAE3_9PAST</name>
<proteinExistence type="predicted"/>
<sequence>MNDLLKNNNHKIPVISLSVSTKEQKTDISQLISHRLINLTLTDSRGFEADQLDLTLDDSDGLLELPPRNAILTLGFGWQSESIVYKGKYTVDEVEHSGSPDQVTIRARSADMRGTLLDKKERSFHKKTIKQIVELIADENKLKAMVGQNFTQQIIKHIDQTGESSINFLSRLAKEYDAIATVKNGNLLFIEAGECKTASGKMLPEICITRNQGDQHRYSIAEGENYKAVKAYYHNTDTGKRGEVYFDDNTKIEKTRKKIALKQTKPAITDSDNIKRLSHTYKTKQSARKAVIREFKKLGRGTANFSLTLAQGNPDLMPELPLKTLGFKKEIDVNNWVIKQVVHSISADRGYTTSIECELSAL</sequence>
<organism evidence="1 2">
    <name type="scientific">Phocoenobacter skyensis</name>
    <dbReference type="NCBI Taxonomy" id="97481"/>
    <lineage>
        <taxon>Bacteria</taxon>
        <taxon>Pseudomonadati</taxon>
        <taxon>Pseudomonadota</taxon>
        <taxon>Gammaproteobacteria</taxon>
        <taxon>Pasteurellales</taxon>
        <taxon>Pasteurellaceae</taxon>
        <taxon>Phocoenobacter</taxon>
    </lineage>
</organism>
<dbReference type="AlphaFoldDB" id="A0AAJ6NAE3"/>
<protein>
    <submittedName>
        <fullName evidence="1">Phage late control D family protein</fullName>
    </submittedName>
</protein>